<dbReference type="Proteomes" id="UP000185544">
    <property type="component" value="Chromosome"/>
</dbReference>
<dbReference type="EMBL" id="CP016908">
    <property type="protein sequence ID" value="APS00181.1"/>
    <property type="molecule type" value="Genomic_DNA"/>
</dbReference>
<evidence type="ECO:0000256" key="1">
    <source>
        <dbReference type="SAM" id="MobiDB-lite"/>
    </source>
</evidence>
<dbReference type="AlphaFoldDB" id="A0A1L6MX80"/>
<keyword evidence="3" id="KW-1185">Reference proteome</keyword>
<feature type="compositionally biased region" description="Basic and acidic residues" evidence="1">
    <location>
        <begin position="64"/>
        <end position="79"/>
    </location>
</feature>
<feature type="compositionally biased region" description="Basic and acidic residues" evidence="1">
    <location>
        <begin position="23"/>
        <end position="39"/>
    </location>
</feature>
<proteinExistence type="predicted"/>
<accession>A0A1L6MX80</accession>
<protein>
    <submittedName>
        <fullName evidence="2">Uncharacterized protein</fullName>
    </submittedName>
</protein>
<feature type="region of interest" description="Disordered" evidence="1">
    <location>
        <begin position="16"/>
        <end position="79"/>
    </location>
</feature>
<sequence>MFLSCMDVVIPVSQRKPLLNKLGNKDKEKEQQRNNKKGDNLSSGGGREAEMNKVRMMNIRKTMRMREGEIRKKTDKEPRKIINNPKRCLLWWDFGKLRMMTKINQGAEIKRRWLVR</sequence>
<dbReference type="KEGG" id="pabo:BCY86_05420"/>
<dbReference type="STRING" id="1882918.BCY86_05420"/>
<name>A0A1L6MX80_9BACT</name>
<evidence type="ECO:0000313" key="2">
    <source>
        <dbReference type="EMBL" id="APS00181.1"/>
    </source>
</evidence>
<evidence type="ECO:0000313" key="3">
    <source>
        <dbReference type="Proteomes" id="UP000185544"/>
    </source>
</evidence>
<reference evidence="2 3" key="1">
    <citation type="submission" date="2016-08" db="EMBL/GenBank/DDBJ databases">
        <title>Identification and validation of antigenic proteins from Pajaroellobacter abortibovis using de-novo genome sequence assembly and reverse vaccinology.</title>
        <authorList>
            <person name="Welly B.T."/>
            <person name="Miller M.R."/>
            <person name="Stott J.L."/>
            <person name="Blanchard M.T."/>
            <person name="Islas-Trejo A.D."/>
            <person name="O'Rourke S.M."/>
            <person name="Young A.E."/>
            <person name="Medrano J.F."/>
            <person name="Van Eenennaam A.L."/>
        </authorList>
    </citation>
    <scope>NUCLEOTIDE SEQUENCE [LARGE SCALE GENOMIC DNA]</scope>
    <source>
        <strain evidence="2 3">BTF92-0548A/99-0131</strain>
    </source>
</reference>
<organism evidence="2 3">
    <name type="scientific">Pajaroellobacter abortibovis</name>
    <dbReference type="NCBI Taxonomy" id="1882918"/>
    <lineage>
        <taxon>Bacteria</taxon>
        <taxon>Pseudomonadati</taxon>
        <taxon>Myxococcota</taxon>
        <taxon>Polyangia</taxon>
        <taxon>Polyangiales</taxon>
        <taxon>Polyangiaceae</taxon>
    </lineage>
</organism>
<gene>
    <name evidence="2" type="ORF">BCY86_05420</name>
</gene>